<dbReference type="GO" id="GO:0030145">
    <property type="term" value="F:manganese ion binding"/>
    <property type="evidence" value="ECO:0007669"/>
    <property type="project" value="InterPro"/>
</dbReference>
<keyword evidence="6" id="KW-1185">Reference proteome</keyword>
<dbReference type="GO" id="GO:0004725">
    <property type="term" value="F:protein tyrosine phosphatase activity"/>
    <property type="evidence" value="ECO:0007669"/>
    <property type="project" value="UniProtKB-EC"/>
</dbReference>
<comment type="similarity">
    <text evidence="1">Belongs to the metallo-dependent hydrolases superfamily. CpsB/CapC family.</text>
</comment>
<evidence type="ECO:0000256" key="3">
    <source>
        <dbReference type="ARBA" id="ARBA00022801"/>
    </source>
</evidence>
<dbReference type="Pfam" id="PF19567">
    <property type="entry name" value="CpsB_CapC"/>
    <property type="match status" value="1"/>
</dbReference>
<dbReference type="SUPFAM" id="SSF89550">
    <property type="entry name" value="PHP domain-like"/>
    <property type="match status" value="1"/>
</dbReference>
<comment type="catalytic activity">
    <reaction evidence="4">
        <text>O-phospho-L-tyrosyl-[protein] + H2O = L-tyrosyl-[protein] + phosphate</text>
        <dbReference type="Rhea" id="RHEA:10684"/>
        <dbReference type="Rhea" id="RHEA-COMP:10136"/>
        <dbReference type="Rhea" id="RHEA-COMP:20101"/>
        <dbReference type="ChEBI" id="CHEBI:15377"/>
        <dbReference type="ChEBI" id="CHEBI:43474"/>
        <dbReference type="ChEBI" id="CHEBI:46858"/>
        <dbReference type="ChEBI" id="CHEBI:61978"/>
        <dbReference type="EC" id="3.1.3.48"/>
    </reaction>
</comment>
<evidence type="ECO:0000256" key="2">
    <source>
        <dbReference type="ARBA" id="ARBA00013064"/>
    </source>
</evidence>
<evidence type="ECO:0000313" key="6">
    <source>
        <dbReference type="Proteomes" id="UP000018439"/>
    </source>
</evidence>
<dbReference type="InterPro" id="IPR016667">
    <property type="entry name" value="Caps_polysacc_synth_CpsB/CapC"/>
</dbReference>
<dbReference type="Proteomes" id="UP000018439">
    <property type="component" value="Chromosome"/>
</dbReference>
<dbReference type="EMBL" id="CM001167">
    <property type="protein sequence ID" value="EGJ72035.1"/>
    <property type="molecule type" value="Genomic_DNA"/>
</dbReference>
<keyword evidence="3" id="KW-0378">Hydrolase</keyword>
<dbReference type="eggNOG" id="COG4464">
    <property type="taxonomic scope" value="Bacteria"/>
</dbReference>
<evidence type="ECO:0000256" key="4">
    <source>
        <dbReference type="ARBA" id="ARBA00051722"/>
    </source>
</evidence>
<dbReference type="InterPro" id="IPR016195">
    <property type="entry name" value="Pol/histidinol_Pase-like"/>
</dbReference>
<proteinExistence type="inferred from homology"/>
<sequence>MTFLTALFKKKLLEANLLNGATDIHCHILPGVDDGVQTLEHGLEVLKYYQEMGYKCVVCTPHIMAEWNKNNTAFLTEQFKAFKSKTPKSIELRLAAEYMLDAHFLDHLKEETLLSYDGKHVLVETSYLAPSPIMGTQLYELRLAGYEPILAHPERYVYMRQAQYDKLKKEGVKFQLNLLSLMGAYGSGAKEKAEKLLRMGYYDFVGTDTHRPKWLKRGVENFVVSKSTLDRLKPLFENSVALVDGKLKK</sequence>
<organism evidence="5 6">
    <name type="scientific">Bacteroides coprosuis DSM 18011</name>
    <dbReference type="NCBI Taxonomy" id="679937"/>
    <lineage>
        <taxon>Bacteria</taxon>
        <taxon>Pseudomonadati</taxon>
        <taxon>Bacteroidota</taxon>
        <taxon>Bacteroidia</taxon>
        <taxon>Bacteroidales</taxon>
        <taxon>Bacteroidaceae</taxon>
        <taxon>Bacteroides</taxon>
    </lineage>
</organism>
<dbReference type="EC" id="3.1.3.48" evidence="2"/>
<dbReference type="PANTHER" id="PTHR39181">
    <property type="entry name" value="TYROSINE-PROTEIN PHOSPHATASE YWQE"/>
    <property type="match status" value="1"/>
</dbReference>
<dbReference type="Gene3D" id="3.20.20.140">
    <property type="entry name" value="Metal-dependent hydrolases"/>
    <property type="match status" value="1"/>
</dbReference>
<reference evidence="5 6" key="1">
    <citation type="journal article" date="2011" name="Stand. Genomic Sci.">
        <title>Non-contiguous finished genome sequence of Bacteroides coprosuis type strain (PC139).</title>
        <authorList>
            <person name="Land M."/>
            <person name="Held B."/>
            <person name="Gronow S."/>
            <person name="Abt B."/>
            <person name="Lucas S."/>
            <person name="Del Rio T.G."/>
            <person name="Nolan M."/>
            <person name="Tice H."/>
            <person name="Cheng J.F."/>
            <person name="Pitluck S."/>
            <person name="Liolios K."/>
            <person name="Pagani I."/>
            <person name="Ivanova N."/>
            <person name="Mavromatis K."/>
            <person name="Mikhailova N."/>
            <person name="Pati A."/>
            <person name="Tapia R."/>
            <person name="Han C."/>
            <person name="Goodwin L."/>
            <person name="Chen A."/>
            <person name="Palaniappan K."/>
            <person name="Hauser L."/>
            <person name="Brambilla E.M."/>
            <person name="Rohde M."/>
            <person name="Goker M."/>
            <person name="Detter J.C."/>
            <person name="Woyke T."/>
            <person name="Bristow J."/>
            <person name="Eisen J.A."/>
            <person name="Markowitz V."/>
            <person name="Hugenholtz P."/>
            <person name="Kyrpides N.C."/>
            <person name="Klenk H.P."/>
            <person name="Lapidus A."/>
        </authorList>
    </citation>
    <scope>NUCLEOTIDE SEQUENCE [LARGE SCALE GENOMIC DNA]</scope>
    <source>
        <strain evidence="5 6">DSM 18011</strain>
    </source>
</reference>
<protein>
    <recommendedName>
        <fullName evidence="2">protein-tyrosine-phosphatase</fullName>
        <ecNumber evidence="2">3.1.3.48</ecNumber>
    </recommendedName>
</protein>
<dbReference type="STRING" id="679937.Bcop_1847"/>
<dbReference type="HOGENOM" id="CLU_085966_0_0_10"/>
<name>F3ZRU6_9BACE</name>
<gene>
    <name evidence="5" type="ORF">Bcop_1847</name>
</gene>
<evidence type="ECO:0000313" key="5">
    <source>
        <dbReference type="EMBL" id="EGJ72035.1"/>
    </source>
</evidence>
<dbReference type="AlphaFoldDB" id="F3ZRU6"/>
<dbReference type="OrthoDB" id="9788539at2"/>
<dbReference type="PANTHER" id="PTHR39181:SF1">
    <property type="entry name" value="TYROSINE-PROTEIN PHOSPHATASE YWQE"/>
    <property type="match status" value="1"/>
</dbReference>
<evidence type="ECO:0000256" key="1">
    <source>
        <dbReference type="ARBA" id="ARBA00005750"/>
    </source>
</evidence>
<accession>F3ZRU6</accession>